<accession>A0ABQ9X1J3</accession>
<evidence type="ECO:0000313" key="5">
    <source>
        <dbReference type="EMBL" id="KAK2945650.1"/>
    </source>
</evidence>
<feature type="compositionally biased region" description="Polar residues" evidence="3">
    <location>
        <begin position="1117"/>
        <end position="1141"/>
    </location>
</feature>
<reference evidence="5 6" key="1">
    <citation type="journal article" date="2022" name="bioRxiv">
        <title>Genomics of Preaxostyla Flagellates Illuminates Evolutionary Transitions and the Path Towards Mitochondrial Loss.</title>
        <authorList>
            <person name="Novak L.V.F."/>
            <person name="Treitli S.C."/>
            <person name="Pyrih J."/>
            <person name="Halakuc P."/>
            <person name="Pipaliya S.V."/>
            <person name="Vacek V."/>
            <person name="Brzon O."/>
            <person name="Soukal P."/>
            <person name="Eme L."/>
            <person name="Dacks J.B."/>
            <person name="Karnkowska A."/>
            <person name="Elias M."/>
            <person name="Hampl V."/>
        </authorList>
    </citation>
    <scope>NUCLEOTIDE SEQUENCE [LARGE SCALE GENOMIC DNA]</scope>
    <source>
        <strain evidence="5">NAU3</strain>
        <tissue evidence="5">Gut</tissue>
    </source>
</reference>
<dbReference type="InterPro" id="IPR018247">
    <property type="entry name" value="EF_Hand_1_Ca_BS"/>
</dbReference>
<dbReference type="PROSITE" id="PS50222">
    <property type="entry name" value="EF_HAND_2"/>
    <property type="match status" value="2"/>
</dbReference>
<dbReference type="InterPro" id="IPR002048">
    <property type="entry name" value="EF_hand_dom"/>
</dbReference>
<feature type="compositionally biased region" description="Polar residues" evidence="3">
    <location>
        <begin position="1152"/>
        <end position="1161"/>
    </location>
</feature>
<feature type="domain" description="EF-hand" evidence="4">
    <location>
        <begin position="40"/>
        <end position="75"/>
    </location>
</feature>
<dbReference type="PROSITE" id="PS00018">
    <property type="entry name" value="EF_HAND_1"/>
    <property type="match status" value="1"/>
</dbReference>
<feature type="domain" description="EF-hand" evidence="4">
    <location>
        <begin position="4"/>
        <end position="39"/>
    </location>
</feature>
<dbReference type="PANTHER" id="PTHR23048:SF0">
    <property type="entry name" value="CALMODULIN LIKE 3"/>
    <property type="match status" value="1"/>
</dbReference>
<keyword evidence="1" id="KW-0677">Repeat</keyword>
<dbReference type="Proteomes" id="UP001281761">
    <property type="component" value="Unassembled WGS sequence"/>
</dbReference>
<dbReference type="PANTHER" id="PTHR23048">
    <property type="entry name" value="MYOSIN LIGHT CHAIN 1, 3"/>
    <property type="match status" value="1"/>
</dbReference>
<evidence type="ECO:0000313" key="6">
    <source>
        <dbReference type="Proteomes" id="UP001281761"/>
    </source>
</evidence>
<organism evidence="5 6">
    <name type="scientific">Blattamonas nauphoetae</name>
    <dbReference type="NCBI Taxonomy" id="2049346"/>
    <lineage>
        <taxon>Eukaryota</taxon>
        <taxon>Metamonada</taxon>
        <taxon>Preaxostyla</taxon>
        <taxon>Oxymonadida</taxon>
        <taxon>Blattamonas</taxon>
    </lineage>
</organism>
<feature type="region of interest" description="Disordered" evidence="3">
    <location>
        <begin position="1117"/>
        <end position="1174"/>
    </location>
</feature>
<feature type="compositionally biased region" description="Polar residues" evidence="3">
    <location>
        <begin position="602"/>
        <end position="621"/>
    </location>
</feature>
<dbReference type="CDD" id="cd00051">
    <property type="entry name" value="EFh"/>
    <property type="match status" value="2"/>
</dbReference>
<dbReference type="SMART" id="SM00054">
    <property type="entry name" value="EFh"/>
    <property type="match status" value="3"/>
</dbReference>
<dbReference type="InterPro" id="IPR011992">
    <property type="entry name" value="EF-hand-dom_pair"/>
</dbReference>
<evidence type="ECO:0000259" key="4">
    <source>
        <dbReference type="PROSITE" id="PS50222"/>
    </source>
</evidence>
<name>A0ABQ9X1J3_9EUKA</name>
<evidence type="ECO:0000256" key="1">
    <source>
        <dbReference type="ARBA" id="ARBA00022737"/>
    </source>
</evidence>
<sequence length="1348" mass="149150">MDSNEQQLLKNVFKHLDKEKTGLLGVKELSKPINKLGKKIPKETLQDMIWEVDSDGDGYITVDDMIKIFARVRENPLSPEPTRLLNVFEFLMHDTDNNGTITVEQCVLILSRRFSREITQADIHHFMVDISAQADPTTSPITFQEFYRQIEIAKMLRLDLFGNEALHGSADGVENLMKFARTTPKEINSINQFLHVRLQKAVKKGNVELIANISFLLDTITDFLHKSNDMDGLYVVVATKMFLEYLSVRTDPQTFPNIIPTIMHFSSPLFLCLDRIPTSRSLSCFCRDIIQLLLKPKLDKLSLNKSIVVKRTITDSIRLSIGFNNPFDSITSTKSGNLPQSPDELIQCISTSIPHSFITFTINHIVSLIKANLNNSNSSTIFDGERLSNSQKLDIICSTMDDHLNSTTRTPSSPLQTQFALYSFYQLFERENVLLVLLTRMSHSFTTRLASSIPSLLVSGLNDLVDLAFRLILLVEAYENILKVKFDESQSEKSELIQIGKSHSTQPLQPLSNQKKGDVEMGEASLSADSTHLTAAFFQSALATIRSTAAEFLHHYQTLFVTFASLQSAHPPVLLNFYAPFLTRLQSVVSSRNSPQPPNPRTSLSLTAQSPLPLNNPAATQPPTEETETPVNNRSNATEYPTHELIRKSVIETNVINATVQFYFRVMLGVSSALNFHFFSPPHPAIISTFRQDAATRRSSIFHNPTLNDSFASAENERHINLINSVISLLSPFLFHISLPQRCLTHHPSLSPSSPATSHSLCPSMSLLCIRLLNVLITSSPPKRPFFSPSSLSLGPAENDMNTCSSFSALPLHIGVRSPQTSEHSSVSSHHPSTFPLLPPAPSPPLIAPFATLFAVSFAELSPHDSTISSFTSQVHSILSCLFAMLLAPSSYHCTCRDDRPAGHTDDSPFKAIAARLSAHSDVVRTVFWTVLALLSEFGVDLIPHLLLFSFELQKMSIRSLDSASNSNTPHPADHQSSTTSSVDLPTTAVSALWSQLTVETNQHILADAILSFTTVSLLILMIARWLEMDTLKQDCLNFFDSTICLMQTHLAKFSADFSSSNLSELVFGSLAQICFGSESEAVKADMQKLFEERIKLQNKNESEQSPQEVIIQVDTPSNNEALEPTTQPATPTHSDSTQQMIEKGENEERTASPSTEQTAEQTDHSKREPEQIVSTTSIPIFSLACFLRLFTVASPPATTTSPFADNADSVPSTARVLEGIQTSLKTLSFVPHVPIPPEMVHSLSNQTLVALIATLSSSQTPSLTQHAPHSKLGVSRPFHTFNNAATHSHPFLTFMTQPDSIPTILSSSSHSFLSTFNQPQSSVELELEAPSPLNQLKTLTDVFFCDS</sequence>
<evidence type="ECO:0000256" key="2">
    <source>
        <dbReference type="ARBA" id="ARBA00022837"/>
    </source>
</evidence>
<feature type="region of interest" description="Disordered" evidence="3">
    <location>
        <begin position="590"/>
        <end position="639"/>
    </location>
</feature>
<dbReference type="Gene3D" id="1.10.238.10">
    <property type="entry name" value="EF-hand"/>
    <property type="match status" value="1"/>
</dbReference>
<protein>
    <submittedName>
        <fullName evidence="5">Outer dynein arm-docking complex subunit 3</fullName>
    </submittedName>
</protein>
<feature type="region of interest" description="Disordered" evidence="3">
    <location>
        <begin position="964"/>
        <end position="983"/>
    </location>
</feature>
<dbReference type="Pfam" id="PF13499">
    <property type="entry name" value="EF-hand_7"/>
    <property type="match status" value="1"/>
</dbReference>
<evidence type="ECO:0000256" key="3">
    <source>
        <dbReference type="SAM" id="MobiDB-lite"/>
    </source>
</evidence>
<dbReference type="InterPro" id="IPR050230">
    <property type="entry name" value="CALM/Myosin/TropC-like"/>
</dbReference>
<dbReference type="EMBL" id="JARBJD010000252">
    <property type="protein sequence ID" value="KAK2945650.1"/>
    <property type="molecule type" value="Genomic_DNA"/>
</dbReference>
<gene>
    <name evidence="5" type="ORF">BLNAU_19447</name>
</gene>
<keyword evidence="2" id="KW-0106">Calcium</keyword>
<comment type="caution">
    <text evidence="5">The sequence shown here is derived from an EMBL/GenBank/DDBJ whole genome shotgun (WGS) entry which is preliminary data.</text>
</comment>
<dbReference type="SUPFAM" id="SSF47473">
    <property type="entry name" value="EF-hand"/>
    <property type="match status" value="1"/>
</dbReference>
<feature type="compositionally biased region" description="Basic and acidic residues" evidence="3">
    <location>
        <begin position="1162"/>
        <end position="1171"/>
    </location>
</feature>
<proteinExistence type="predicted"/>
<keyword evidence="6" id="KW-1185">Reference proteome</keyword>